<sequence length="63" mass="6916">MLAKLLLLFVLLALASAAPQYYSGYGYGNYGYPSYYGYSGYSPLSYSSSYGTYGASPYGYGYY</sequence>
<gene>
    <name evidence="2" type="ORF">CHILSU_LOCUS1844</name>
</gene>
<proteinExistence type="predicted"/>
<reference evidence="2" key="1">
    <citation type="submission" date="2021-12" db="EMBL/GenBank/DDBJ databases">
        <authorList>
            <person name="King R."/>
        </authorList>
    </citation>
    <scope>NUCLEOTIDE SEQUENCE</scope>
</reference>
<name>A0ABN8AZ12_CHISP</name>
<dbReference type="EMBL" id="OU963905">
    <property type="protein sequence ID" value="CAH0398720.1"/>
    <property type="molecule type" value="Genomic_DNA"/>
</dbReference>
<dbReference type="Proteomes" id="UP001153292">
    <property type="component" value="Chromosome 12"/>
</dbReference>
<feature type="signal peptide" evidence="1">
    <location>
        <begin position="1"/>
        <end position="17"/>
    </location>
</feature>
<evidence type="ECO:0000313" key="2">
    <source>
        <dbReference type="EMBL" id="CAH0398720.1"/>
    </source>
</evidence>
<evidence type="ECO:0000256" key="1">
    <source>
        <dbReference type="SAM" id="SignalP"/>
    </source>
</evidence>
<keyword evidence="3" id="KW-1185">Reference proteome</keyword>
<accession>A0ABN8AZ12</accession>
<protein>
    <submittedName>
        <fullName evidence="2">Uncharacterized protein</fullName>
    </submittedName>
</protein>
<organism evidence="2 3">
    <name type="scientific">Chilo suppressalis</name>
    <name type="common">Asiatic rice borer moth</name>
    <dbReference type="NCBI Taxonomy" id="168631"/>
    <lineage>
        <taxon>Eukaryota</taxon>
        <taxon>Metazoa</taxon>
        <taxon>Ecdysozoa</taxon>
        <taxon>Arthropoda</taxon>
        <taxon>Hexapoda</taxon>
        <taxon>Insecta</taxon>
        <taxon>Pterygota</taxon>
        <taxon>Neoptera</taxon>
        <taxon>Endopterygota</taxon>
        <taxon>Lepidoptera</taxon>
        <taxon>Glossata</taxon>
        <taxon>Ditrysia</taxon>
        <taxon>Pyraloidea</taxon>
        <taxon>Crambidae</taxon>
        <taxon>Crambinae</taxon>
        <taxon>Chilo</taxon>
    </lineage>
</organism>
<keyword evidence="1" id="KW-0732">Signal</keyword>
<evidence type="ECO:0000313" key="3">
    <source>
        <dbReference type="Proteomes" id="UP001153292"/>
    </source>
</evidence>
<feature type="chain" id="PRO_5046141786" evidence="1">
    <location>
        <begin position="18"/>
        <end position="63"/>
    </location>
</feature>